<sequence>MSRPASVLGEGYLLRWRIMNWALPGVFPAGCSSNDSFCIGFGRLILYTFWGFISCFLLFR</sequence>
<dbReference type="EMBL" id="CM046388">
    <property type="protein sequence ID" value="KAI8571506.1"/>
    <property type="molecule type" value="Genomic_DNA"/>
</dbReference>
<name>A0ACC0Q245_RHOML</name>
<reference evidence="1" key="1">
    <citation type="submission" date="2022-02" db="EMBL/GenBank/DDBJ databases">
        <title>Plant Genome Project.</title>
        <authorList>
            <person name="Zhang R.-G."/>
        </authorList>
    </citation>
    <scope>NUCLEOTIDE SEQUENCE</scope>
    <source>
        <strain evidence="1">AT1</strain>
    </source>
</reference>
<keyword evidence="2" id="KW-1185">Reference proteome</keyword>
<protein>
    <submittedName>
        <fullName evidence="1">Uncharacterized protein</fullName>
    </submittedName>
</protein>
<evidence type="ECO:0000313" key="2">
    <source>
        <dbReference type="Proteomes" id="UP001062846"/>
    </source>
</evidence>
<evidence type="ECO:0000313" key="1">
    <source>
        <dbReference type="EMBL" id="KAI8571506.1"/>
    </source>
</evidence>
<proteinExistence type="predicted"/>
<dbReference type="Proteomes" id="UP001062846">
    <property type="component" value="Chromosome 1"/>
</dbReference>
<organism evidence="1 2">
    <name type="scientific">Rhododendron molle</name>
    <name type="common">Chinese azalea</name>
    <name type="synonym">Azalea mollis</name>
    <dbReference type="NCBI Taxonomy" id="49168"/>
    <lineage>
        <taxon>Eukaryota</taxon>
        <taxon>Viridiplantae</taxon>
        <taxon>Streptophyta</taxon>
        <taxon>Embryophyta</taxon>
        <taxon>Tracheophyta</taxon>
        <taxon>Spermatophyta</taxon>
        <taxon>Magnoliopsida</taxon>
        <taxon>eudicotyledons</taxon>
        <taxon>Gunneridae</taxon>
        <taxon>Pentapetalae</taxon>
        <taxon>asterids</taxon>
        <taxon>Ericales</taxon>
        <taxon>Ericaceae</taxon>
        <taxon>Ericoideae</taxon>
        <taxon>Rhodoreae</taxon>
        <taxon>Rhododendron</taxon>
    </lineage>
</organism>
<comment type="caution">
    <text evidence="1">The sequence shown here is derived from an EMBL/GenBank/DDBJ whole genome shotgun (WGS) entry which is preliminary data.</text>
</comment>
<accession>A0ACC0Q245</accession>
<gene>
    <name evidence="1" type="ORF">RHMOL_Rhmol01G0125000</name>
</gene>